<feature type="coiled-coil region" evidence="3">
    <location>
        <begin position="36"/>
        <end position="63"/>
    </location>
</feature>
<comment type="similarity">
    <text evidence="1">Belongs to the short-chain dehydrogenases/reductases (SDR) family.</text>
</comment>
<evidence type="ECO:0000256" key="2">
    <source>
        <dbReference type="ARBA" id="ARBA00023002"/>
    </source>
</evidence>
<dbReference type="Proteomes" id="UP000515160">
    <property type="component" value="Chromosome X"/>
</dbReference>
<dbReference type="Gene3D" id="3.40.50.720">
    <property type="entry name" value="NAD(P)-binding Rossmann-like Domain"/>
    <property type="match status" value="1"/>
</dbReference>
<dbReference type="InterPro" id="IPR020904">
    <property type="entry name" value="Sc_DH/Rdtase_CS"/>
</dbReference>
<proteinExistence type="inferred from homology"/>
<dbReference type="InterPro" id="IPR002347">
    <property type="entry name" value="SDR_fam"/>
</dbReference>
<dbReference type="PROSITE" id="PS00061">
    <property type="entry name" value="ADH_SHORT"/>
    <property type="match status" value="1"/>
</dbReference>
<evidence type="ECO:0000313" key="5">
    <source>
        <dbReference type="RefSeq" id="XP_034118318.1"/>
    </source>
</evidence>
<dbReference type="Pfam" id="PF00106">
    <property type="entry name" value="adh_short"/>
    <property type="match status" value="2"/>
</dbReference>
<accession>A0A6P8XXV1</accession>
<name>A0A6P8XXV1_DROAB</name>
<dbReference type="PANTHER" id="PTHR43115:SF4">
    <property type="entry name" value="DEHYDROGENASE_REDUCTASE SDR FAMILY MEMBER 11"/>
    <property type="match status" value="1"/>
</dbReference>
<dbReference type="AlphaFoldDB" id="A0A6P8XXV1"/>
<dbReference type="SUPFAM" id="SSF51735">
    <property type="entry name" value="NAD(P)-binding Rossmann-fold domains"/>
    <property type="match status" value="1"/>
</dbReference>
<gene>
    <name evidence="5" type="primary">LOC117577584</name>
</gene>
<dbReference type="InterPro" id="IPR036291">
    <property type="entry name" value="NAD(P)-bd_dom_sf"/>
</dbReference>
<dbReference type="PRINTS" id="PR00081">
    <property type="entry name" value="GDHRDH"/>
</dbReference>
<keyword evidence="3" id="KW-0175">Coiled coil</keyword>
<dbReference type="GeneID" id="117577584"/>
<dbReference type="OrthoDB" id="1933717at2759"/>
<evidence type="ECO:0000256" key="3">
    <source>
        <dbReference type="SAM" id="Coils"/>
    </source>
</evidence>
<dbReference type="PROSITE" id="PS51257">
    <property type="entry name" value="PROKAR_LIPOPROTEIN"/>
    <property type="match status" value="1"/>
</dbReference>
<sequence>MERWRNKVAIVSGASSGIGAACARSLVLAGLQVVGLARRQQRVEQLRDELQTAEQRQRLHALRCDIRQETEVVEAFRWARDQLGGVHVLVSNAGVMATTELSGAANTSAIRETIETNIMGGVYCVREAFQTMKQQRVEGLPEGEQGEGVGAAGELGCGMQEGHVIIINSVAGQQVPNLGPQLPSLNIYPATKFALRAMQEIYRQEFQRHKTRVRVSTISPGIVDTDILPAQLQGVIKEHMPMLSSMDVADAMLWILSTPPNVQVQNITIKPQGEKF</sequence>
<dbReference type="PANTHER" id="PTHR43115">
    <property type="entry name" value="DEHYDROGENASE/REDUCTASE SDR FAMILY MEMBER 11"/>
    <property type="match status" value="1"/>
</dbReference>
<keyword evidence="4" id="KW-1185">Reference proteome</keyword>
<evidence type="ECO:0000256" key="1">
    <source>
        <dbReference type="ARBA" id="ARBA00006484"/>
    </source>
</evidence>
<protein>
    <submittedName>
        <fullName evidence="5">Farnesol dehydrogenase</fullName>
    </submittedName>
</protein>
<organism evidence="4 5">
    <name type="scientific">Drosophila albomicans</name>
    <name type="common">Fruit fly</name>
    <dbReference type="NCBI Taxonomy" id="7291"/>
    <lineage>
        <taxon>Eukaryota</taxon>
        <taxon>Metazoa</taxon>
        <taxon>Ecdysozoa</taxon>
        <taxon>Arthropoda</taxon>
        <taxon>Hexapoda</taxon>
        <taxon>Insecta</taxon>
        <taxon>Pterygota</taxon>
        <taxon>Neoptera</taxon>
        <taxon>Endopterygota</taxon>
        <taxon>Diptera</taxon>
        <taxon>Brachycera</taxon>
        <taxon>Muscomorpha</taxon>
        <taxon>Ephydroidea</taxon>
        <taxon>Drosophilidae</taxon>
        <taxon>Drosophila</taxon>
    </lineage>
</organism>
<evidence type="ECO:0000313" key="4">
    <source>
        <dbReference type="Proteomes" id="UP000515160"/>
    </source>
</evidence>
<dbReference type="GO" id="GO:0016491">
    <property type="term" value="F:oxidoreductase activity"/>
    <property type="evidence" value="ECO:0007669"/>
    <property type="project" value="UniProtKB-KW"/>
</dbReference>
<keyword evidence="2" id="KW-0560">Oxidoreductase</keyword>
<dbReference type="RefSeq" id="XP_034118318.1">
    <property type="nucleotide sequence ID" value="XM_034262427.2"/>
</dbReference>
<reference evidence="5" key="1">
    <citation type="submission" date="2025-08" db="UniProtKB">
        <authorList>
            <consortium name="RefSeq"/>
        </authorList>
    </citation>
    <scope>IDENTIFICATION</scope>
    <source>
        <strain evidence="5">15112-1751.03</strain>
        <tissue evidence="5">Whole Adult</tissue>
    </source>
</reference>